<feature type="transmembrane region" description="Helical" evidence="1">
    <location>
        <begin position="77"/>
        <end position="100"/>
    </location>
</feature>
<keyword evidence="1" id="KW-1133">Transmembrane helix</keyword>
<keyword evidence="1" id="KW-0812">Transmembrane</keyword>
<accession>A0A1I0D8F8</accession>
<feature type="domain" description="Zinc-ribbon" evidence="2">
    <location>
        <begin position="6"/>
        <end position="24"/>
    </location>
</feature>
<dbReference type="Proteomes" id="UP000199308">
    <property type="component" value="Unassembled WGS sequence"/>
</dbReference>
<evidence type="ECO:0000313" key="4">
    <source>
        <dbReference type="Proteomes" id="UP000199308"/>
    </source>
</evidence>
<name>A0A1I0D8F8_THASX</name>
<sequence>MAVINCPACNKKISDKAKTCSHCGIDLVNLDSEKLKAIESINKARRAARVTNLSFIALLLFCGGFLTLYWQNFQPGSWQYLATIITSAAGFCLYILTRAWNIVLKKKRK</sequence>
<dbReference type="RefSeq" id="WP_093328803.1">
    <property type="nucleotide sequence ID" value="NZ_AP027363.1"/>
</dbReference>
<evidence type="ECO:0000313" key="3">
    <source>
        <dbReference type="EMBL" id="SET28537.1"/>
    </source>
</evidence>
<dbReference type="AlphaFoldDB" id="A0A1I0D8F8"/>
<reference evidence="3 4" key="1">
    <citation type="submission" date="2016-10" db="EMBL/GenBank/DDBJ databases">
        <authorList>
            <person name="de Groot N.N."/>
        </authorList>
    </citation>
    <scope>NUCLEOTIDE SEQUENCE [LARGE SCALE GENOMIC DNA]</scope>
    <source>
        <strain evidence="3 4">DSM 19706</strain>
    </source>
</reference>
<proteinExistence type="predicted"/>
<keyword evidence="1" id="KW-0472">Membrane</keyword>
<dbReference type="STRING" id="349064.SAMN05660429_01416"/>
<dbReference type="InterPro" id="IPR026870">
    <property type="entry name" value="Zinc_ribbon_dom"/>
</dbReference>
<dbReference type="EMBL" id="FOHK01000006">
    <property type="protein sequence ID" value="SET28537.1"/>
    <property type="molecule type" value="Genomic_DNA"/>
</dbReference>
<gene>
    <name evidence="3" type="ORF">SAMN05660429_01416</name>
</gene>
<organism evidence="3 4">
    <name type="scientific">Thalassotalea agarivorans</name>
    <name type="common">Thalassomonas agarivorans</name>
    <dbReference type="NCBI Taxonomy" id="349064"/>
    <lineage>
        <taxon>Bacteria</taxon>
        <taxon>Pseudomonadati</taxon>
        <taxon>Pseudomonadota</taxon>
        <taxon>Gammaproteobacteria</taxon>
        <taxon>Alteromonadales</taxon>
        <taxon>Colwelliaceae</taxon>
        <taxon>Thalassotalea</taxon>
    </lineage>
</organism>
<dbReference type="OrthoDB" id="8685152at2"/>
<feature type="transmembrane region" description="Helical" evidence="1">
    <location>
        <begin position="50"/>
        <end position="71"/>
    </location>
</feature>
<keyword evidence="4" id="KW-1185">Reference proteome</keyword>
<evidence type="ECO:0000259" key="2">
    <source>
        <dbReference type="Pfam" id="PF13240"/>
    </source>
</evidence>
<evidence type="ECO:0000256" key="1">
    <source>
        <dbReference type="SAM" id="Phobius"/>
    </source>
</evidence>
<protein>
    <submittedName>
        <fullName evidence="3">Zinc-ribbon domain-containing protein</fullName>
    </submittedName>
</protein>
<dbReference type="Pfam" id="PF13240">
    <property type="entry name" value="Zn_Ribbon_1"/>
    <property type="match status" value="1"/>
</dbReference>